<dbReference type="KEGG" id="bany:112042850"/>
<feature type="chain" id="PRO_5047516643" evidence="1">
    <location>
        <begin position="16"/>
        <end position="456"/>
    </location>
</feature>
<dbReference type="GeneID" id="112042850"/>
<dbReference type="PANTHER" id="PTHR11008:SF13">
    <property type="entry name" value="FI04421P"/>
    <property type="match status" value="1"/>
</dbReference>
<dbReference type="InterPro" id="IPR017943">
    <property type="entry name" value="Bactericidal_perm-incr_a/b_dom"/>
</dbReference>
<dbReference type="Proteomes" id="UP001652582">
    <property type="component" value="Chromosome 4"/>
</dbReference>
<dbReference type="InterPro" id="IPR038606">
    <property type="entry name" value="To_sf"/>
</dbReference>
<protein>
    <submittedName>
        <fullName evidence="3">Uncharacterized protein LOC112042850</fullName>
    </submittedName>
</protein>
<dbReference type="SMART" id="SM00700">
    <property type="entry name" value="JHBP"/>
    <property type="match status" value="1"/>
</dbReference>
<dbReference type="OrthoDB" id="6412801at2759"/>
<sequence length="456" mass="51090">MWIFALFLFSTFVVGQNQDVTTTTALPSDLAKGEEKMSEYILQILEHFKQPNPVGIPGAKVPDPYSVPDMKQSVSIGTLYFKNTAVYGISKFRILYVNAEIGAMEVHAGLAIDKLQARGNYTMSTWLNRVQGPFTVDITGIEMTAKATLGVERDGKLRAQEIKIDISFSTIAMNFENAGFFGGMLQGIVNSIGTFLFDSIKPYILKEAYTKAREEINKKLDEVAGDMQFPNSISPLDMVIADARKKVRELQLDPHQLKDYNTSASVFTVSLTNTWVTGISSFQRVGNITLKMKNNTVIADFEIGTQKLEGTTHWELSAISGLLSRAGRASFSVEYVSGRVILAQPLDTRKKPQFEDLDLDVGNIQVRFDGAGTLDYVIEFVINVLPNLLRYQIIDALENPIIEKVQEELNKLNVEEMIKAELPKLDEMEENGLKLSALRDQTETQEPYDEDEFFNF</sequence>
<name>A0A6J1MFC3_BICAN</name>
<dbReference type="SUPFAM" id="SSF55394">
    <property type="entry name" value="Bactericidal permeability-increasing protein, BPI"/>
    <property type="match status" value="1"/>
</dbReference>
<evidence type="ECO:0000256" key="1">
    <source>
        <dbReference type="SAM" id="SignalP"/>
    </source>
</evidence>
<dbReference type="Gene3D" id="3.15.10.30">
    <property type="entry name" value="Haemolymph juvenile hormone binding protein"/>
    <property type="match status" value="1"/>
</dbReference>
<dbReference type="Pfam" id="PF16984">
    <property type="entry name" value="Grp7_allergen"/>
    <property type="match status" value="1"/>
</dbReference>
<evidence type="ECO:0000313" key="2">
    <source>
        <dbReference type="Proteomes" id="UP001652582"/>
    </source>
</evidence>
<keyword evidence="2" id="KW-1185">Reference proteome</keyword>
<dbReference type="RefSeq" id="XP_023933795.2">
    <property type="nucleotide sequence ID" value="XM_024078027.2"/>
</dbReference>
<dbReference type="GO" id="GO:0008289">
    <property type="term" value="F:lipid binding"/>
    <property type="evidence" value="ECO:0007669"/>
    <property type="project" value="InterPro"/>
</dbReference>
<keyword evidence="1" id="KW-0732">Signal</keyword>
<dbReference type="AlphaFoldDB" id="A0A6J1MFC3"/>
<accession>A0A6J1MFC3</accession>
<dbReference type="PANTHER" id="PTHR11008">
    <property type="entry name" value="PROTEIN TAKEOUT-LIKE PROTEIN"/>
    <property type="match status" value="1"/>
</dbReference>
<organism evidence="2 3">
    <name type="scientific">Bicyclus anynana</name>
    <name type="common">Squinting bush brown butterfly</name>
    <dbReference type="NCBI Taxonomy" id="110368"/>
    <lineage>
        <taxon>Eukaryota</taxon>
        <taxon>Metazoa</taxon>
        <taxon>Ecdysozoa</taxon>
        <taxon>Arthropoda</taxon>
        <taxon>Hexapoda</taxon>
        <taxon>Insecta</taxon>
        <taxon>Pterygota</taxon>
        <taxon>Neoptera</taxon>
        <taxon>Endopterygota</taxon>
        <taxon>Lepidoptera</taxon>
        <taxon>Glossata</taxon>
        <taxon>Ditrysia</taxon>
        <taxon>Papilionoidea</taxon>
        <taxon>Nymphalidae</taxon>
        <taxon>Satyrinae</taxon>
        <taxon>Satyrini</taxon>
        <taxon>Mycalesina</taxon>
        <taxon>Bicyclus</taxon>
    </lineage>
</organism>
<proteinExistence type="predicted"/>
<reference evidence="3" key="1">
    <citation type="submission" date="2025-08" db="UniProtKB">
        <authorList>
            <consortium name="RefSeq"/>
        </authorList>
    </citation>
    <scope>IDENTIFICATION</scope>
</reference>
<evidence type="ECO:0000313" key="3">
    <source>
        <dbReference type="RefSeq" id="XP_023933795.2"/>
    </source>
</evidence>
<dbReference type="Gene3D" id="3.15.10.50">
    <property type="match status" value="1"/>
</dbReference>
<dbReference type="Pfam" id="PF06585">
    <property type="entry name" value="JHBP"/>
    <property type="match status" value="1"/>
</dbReference>
<dbReference type="InterPro" id="IPR020234">
    <property type="entry name" value="Mite_allergen_group-7"/>
</dbReference>
<dbReference type="InterPro" id="IPR038602">
    <property type="entry name" value="Mite_allergen_7_sf"/>
</dbReference>
<dbReference type="InterPro" id="IPR010562">
    <property type="entry name" value="Haemolymph_juvenile_hormone-bd"/>
</dbReference>
<gene>
    <name evidence="3" type="primary">LOC112042850</name>
</gene>
<feature type="signal peptide" evidence="1">
    <location>
        <begin position="1"/>
        <end position="15"/>
    </location>
</feature>